<gene>
    <name evidence="2" type="ORF">GSTUAT00001891001</name>
</gene>
<feature type="compositionally biased region" description="Polar residues" evidence="1">
    <location>
        <begin position="68"/>
        <end position="90"/>
    </location>
</feature>
<keyword evidence="3" id="KW-1185">Reference proteome</keyword>
<dbReference type="Proteomes" id="UP001412239">
    <property type="component" value="Unassembled WGS sequence"/>
</dbReference>
<evidence type="ECO:0000256" key="1">
    <source>
        <dbReference type="SAM" id="MobiDB-lite"/>
    </source>
</evidence>
<protein>
    <recommendedName>
        <fullName evidence="4">C2H2-type domain-containing protein</fullName>
    </recommendedName>
</protein>
<feature type="non-terminal residue" evidence="2">
    <location>
        <position position="1"/>
    </location>
</feature>
<name>A0A292Q2I4_9PEZI</name>
<dbReference type="AlphaFoldDB" id="A0A292Q2I4"/>
<feature type="region of interest" description="Disordered" evidence="1">
    <location>
        <begin position="54"/>
        <end position="106"/>
    </location>
</feature>
<evidence type="ECO:0008006" key="4">
    <source>
        <dbReference type="Google" id="ProtNLM"/>
    </source>
</evidence>
<organism evidence="2 3">
    <name type="scientific">Tuber aestivum</name>
    <name type="common">summer truffle</name>
    <dbReference type="NCBI Taxonomy" id="59557"/>
    <lineage>
        <taxon>Eukaryota</taxon>
        <taxon>Fungi</taxon>
        <taxon>Dikarya</taxon>
        <taxon>Ascomycota</taxon>
        <taxon>Pezizomycotina</taxon>
        <taxon>Pezizomycetes</taxon>
        <taxon>Pezizales</taxon>
        <taxon>Tuberaceae</taxon>
        <taxon>Tuber</taxon>
    </lineage>
</organism>
<proteinExistence type="predicted"/>
<evidence type="ECO:0000313" key="2">
    <source>
        <dbReference type="EMBL" id="CUS13999.1"/>
    </source>
</evidence>
<dbReference type="EMBL" id="LN890963">
    <property type="protein sequence ID" value="CUS13999.1"/>
    <property type="molecule type" value="Genomic_DNA"/>
</dbReference>
<accession>A0A292Q2I4</accession>
<reference evidence="2" key="1">
    <citation type="submission" date="2015-10" db="EMBL/GenBank/DDBJ databases">
        <authorList>
            <person name="Regsiter A."/>
            <person name="william w."/>
        </authorList>
    </citation>
    <scope>NUCLEOTIDE SEQUENCE</scope>
    <source>
        <strain evidence="2">Montdore</strain>
    </source>
</reference>
<sequence>REISLVSFGEFGTPRPLPTGLGSQPLFPDDNGFFSVNGPLDLTTLTSGTAVAPPNRDGHSTIHPLITDLSSFSGQNPRATPSRRQSLNNDLNDDVVPSGQRTRSERRSYLCHERGCTWGSSFPTRQAFNRHREAKHLKMRVGCPIPGCDRVGDKGIKRKDNLPPHILKKHGIKVSLQSLGI</sequence>
<evidence type="ECO:0000313" key="3">
    <source>
        <dbReference type="Proteomes" id="UP001412239"/>
    </source>
</evidence>